<dbReference type="EMBL" id="BMAC01000269">
    <property type="protein sequence ID" value="GFP92148.1"/>
    <property type="molecule type" value="Genomic_DNA"/>
</dbReference>
<name>A0A830C4W0_9LAMI</name>
<dbReference type="InterPro" id="IPR055343">
    <property type="entry name" value="CREG_beta-barrel"/>
</dbReference>
<evidence type="ECO:0000313" key="3">
    <source>
        <dbReference type="EMBL" id="GFP92148.1"/>
    </source>
</evidence>
<dbReference type="Proteomes" id="UP000653305">
    <property type="component" value="Unassembled WGS sequence"/>
</dbReference>
<feature type="chain" id="PRO_5032371456" evidence="1">
    <location>
        <begin position="20"/>
        <end position="190"/>
    </location>
</feature>
<evidence type="ECO:0000259" key="2">
    <source>
        <dbReference type="Pfam" id="PF13883"/>
    </source>
</evidence>
<sequence>MKSFSVIILVLICCSCIESRPSEDNGPAFARWLVKRGSWGVLSTLDSATGAPFGNVVSYSDASTGTPFFYLTTSNRDPTGPNALHNPISSFTVSEYAVNLCRSSIKRDPQAPTCSKITLTGELTRLDNRSSEVVLARSALFQEHFELGGDWLAKHNFEVFKMIIKNIFLVNDFKPFKMVDVEEYLGWGGN</sequence>
<dbReference type="AlphaFoldDB" id="A0A830C4W0"/>
<comment type="caution">
    <text evidence="3">The sequence shown here is derived from an EMBL/GenBank/DDBJ whole genome shotgun (WGS) entry which is preliminary data.</text>
</comment>
<proteinExistence type="predicted"/>
<organism evidence="3 4">
    <name type="scientific">Phtheirospermum japonicum</name>
    <dbReference type="NCBI Taxonomy" id="374723"/>
    <lineage>
        <taxon>Eukaryota</taxon>
        <taxon>Viridiplantae</taxon>
        <taxon>Streptophyta</taxon>
        <taxon>Embryophyta</taxon>
        <taxon>Tracheophyta</taxon>
        <taxon>Spermatophyta</taxon>
        <taxon>Magnoliopsida</taxon>
        <taxon>eudicotyledons</taxon>
        <taxon>Gunneridae</taxon>
        <taxon>Pentapetalae</taxon>
        <taxon>asterids</taxon>
        <taxon>lamiids</taxon>
        <taxon>Lamiales</taxon>
        <taxon>Orobanchaceae</taxon>
        <taxon>Orobanchaceae incertae sedis</taxon>
        <taxon>Phtheirospermum</taxon>
    </lineage>
</organism>
<dbReference type="OrthoDB" id="46836at2759"/>
<dbReference type="PANTHER" id="PTHR13343">
    <property type="entry name" value="CREG1 PROTEIN"/>
    <property type="match status" value="1"/>
</dbReference>
<dbReference type="InterPro" id="IPR012349">
    <property type="entry name" value="Split_barrel_FMN-bd"/>
</dbReference>
<dbReference type="Gene3D" id="2.30.110.10">
    <property type="entry name" value="Electron Transport, Fmn-binding Protein, Chain A"/>
    <property type="match status" value="1"/>
</dbReference>
<feature type="signal peptide" evidence="1">
    <location>
        <begin position="1"/>
        <end position="19"/>
    </location>
</feature>
<evidence type="ECO:0000313" key="4">
    <source>
        <dbReference type="Proteomes" id="UP000653305"/>
    </source>
</evidence>
<dbReference type="SUPFAM" id="SSF50475">
    <property type="entry name" value="FMN-binding split barrel"/>
    <property type="match status" value="1"/>
</dbReference>
<protein>
    <submittedName>
        <fullName evidence="3">Protein creg1</fullName>
    </submittedName>
</protein>
<evidence type="ECO:0000256" key="1">
    <source>
        <dbReference type="SAM" id="SignalP"/>
    </source>
</evidence>
<feature type="domain" description="CREG-like beta-barrel" evidence="2">
    <location>
        <begin position="21"/>
        <end position="185"/>
    </location>
</feature>
<keyword evidence="1" id="KW-0732">Signal</keyword>
<dbReference type="Pfam" id="PF13883">
    <property type="entry name" value="CREG_beta-barrel"/>
    <property type="match status" value="1"/>
</dbReference>
<reference evidence="3" key="1">
    <citation type="submission" date="2020-07" db="EMBL/GenBank/DDBJ databases">
        <title>Ethylene signaling mediates host invasion by parasitic plants.</title>
        <authorList>
            <person name="Yoshida S."/>
        </authorList>
    </citation>
    <scope>NUCLEOTIDE SEQUENCE</scope>
    <source>
        <strain evidence="3">Okayama</strain>
    </source>
</reference>
<dbReference type="PANTHER" id="PTHR13343:SF17">
    <property type="entry name" value="CELLULAR REPRESSOR OF E1A-STIMULATED GENES, ISOFORM A"/>
    <property type="match status" value="1"/>
</dbReference>
<gene>
    <name evidence="3" type="ORF">PHJA_001358900</name>
</gene>
<dbReference type="GO" id="GO:0005737">
    <property type="term" value="C:cytoplasm"/>
    <property type="evidence" value="ECO:0007669"/>
    <property type="project" value="UniProtKB-ARBA"/>
</dbReference>
<accession>A0A830C4W0</accession>
<keyword evidence="4" id="KW-1185">Reference proteome</keyword>